<evidence type="ECO:0000313" key="2">
    <source>
        <dbReference type="Proteomes" id="UP001476950"/>
    </source>
</evidence>
<dbReference type="RefSeq" id="WP_190446799.1">
    <property type="nucleotide sequence ID" value="NZ_JAMPLM010000036.1"/>
</dbReference>
<name>A0ABV0KQM2_9CYAN</name>
<gene>
    <name evidence="1" type="ORF">NDI38_24275</name>
</gene>
<dbReference type="Proteomes" id="UP001476950">
    <property type="component" value="Unassembled WGS sequence"/>
</dbReference>
<dbReference type="EMBL" id="JAMPLM010000036">
    <property type="protein sequence ID" value="MEP1061520.1"/>
    <property type="molecule type" value="Genomic_DNA"/>
</dbReference>
<comment type="caution">
    <text evidence="1">The sequence shown here is derived from an EMBL/GenBank/DDBJ whole genome shotgun (WGS) entry which is preliminary data.</text>
</comment>
<proteinExistence type="predicted"/>
<sequence length="145" mass="16694">MNTSAKIRSTLVDALQSNLIEPTDQNLQRYQRETNGMSYWHTADFFYYDKALEVCLSDLFDTYTDLLFESDDVDEDTVLRRVNFQMGRLLIQTARERGIAPQALRDQLNNFATVIWTPICIWHKNLSGEMSYALMSSLPTAQAAL</sequence>
<keyword evidence="2" id="KW-1185">Reference proteome</keyword>
<protein>
    <submittedName>
        <fullName evidence="1">Uncharacterized protein</fullName>
    </submittedName>
</protein>
<accession>A0ABV0KQM2</accession>
<reference evidence="1 2" key="1">
    <citation type="submission" date="2022-04" db="EMBL/GenBank/DDBJ databases">
        <title>Positive selection, recombination, and allopatry shape intraspecific diversity of widespread and dominant cyanobacteria.</title>
        <authorList>
            <person name="Wei J."/>
            <person name="Shu W."/>
            <person name="Hu C."/>
        </authorList>
    </citation>
    <scope>NUCLEOTIDE SEQUENCE [LARGE SCALE GENOMIC DNA]</scope>
    <source>
        <strain evidence="1 2">AS-A4</strain>
    </source>
</reference>
<organism evidence="1 2">
    <name type="scientific">Stenomitos frigidus AS-A4</name>
    <dbReference type="NCBI Taxonomy" id="2933935"/>
    <lineage>
        <taxon>Bacteria</taxon>
        <taxon>Bacillati</taxon>
        <taxon>Cyanobacteriota</taxon>
        <taxon>Cyanophyceae</taxon>
        <taxon>Leptolyngbyales</taxon>
        <taxon>Leptolyngbyaceae</taxon>
        <taxon>Stenomitos</taxon>
    </lineage>
</organism>
<evidence type="ECO:0000313" key="1">
    <source>
        <dbReference type="EMBL" id="MEP1061520.1"/>
    </source>
</evidence>